<dbReference type="Proteomes" id="UP000625780">
    <property type="component" value="Unassembled WGS sequence"/>
</dbReference>
<dbReference type="InterPro" id="IPR027417">
    <property type="entry name" value="P-loop_NTPase"/>
</dbReference>
<reference evidence="2" key="1">
    <citation type="journal article" date="2019" name="Int. J. Syst. Evol. Microbiol.">
        <title>The Global Catalogue of Microorganisms (GCM) 10K type strain sequencing project: providing services to taxonomists for standard genome sequencing and annotation.</title>
        <authorList>
            <consortium name="The Broad Institute Genomics Platform"/>
            <consortium name="The Broad Institute Genome Sequencing Center for Infectious Disease"/>
            <person name="Wu L."/>
            <person name="Ma J."/>
        </authorList>
    </citation>
    <scope>NUCLEOTIDE SEQUENCE [LARGE SCALE GENOMIC DNA]</scope>
    <source>
        <strain evidence="2">CGMCC 1.12606</strain>
    </source>
</reference>
<gene>
    <name evidence="1" type="ORF">GCM10011361_25840</name>
</gene>
<evidence type="ECO:0000313" key="1">
    <source>
        <dbReference type="EMBL" id="GGD58325.1"/>
    </source>
</evidence>
<dbReference type="SUPFAM" id="SSF52540">
    <property type="entry name" value="P-loop containing nucleoside triphosphate hydrolases"/>
    <property type="match status" value="1"/>
</dbReference>
<dbReference type="EMBL" id="BMFH01000002">
    <property type="protein sequence ID" value="GGD58325.1"/>
    <property type="molecule type" value="Genomic_DNA"/>
</dbReference>
<sequence length="353" mass="38341">MKTDMPSYFIFTSLTRISDLEEREFGLEKLARSHWSTGDYVVCRIIDPGHTSLRLELPNGRMRGVIGDEYVVGVLGERFATLEATGTWEEVGSDGVMSILTGGGIFGKLTSKSAFMPNMMKIKYTGHVIRKGNKITMDHFLPEVAPMEFNTPVVLFIGTSMSAGKTTSARIVTNIFKSAKYKVVGVKLSGAGRFKDILALKDVGADAVFDFVDVGLPSSICAKDIYQKKVSMLLSLAAHQNADIAIVEVGASPMEPYNGDLAVRALGKTIRCTVLSATDPYSVYGLMKAFNIVPDIVSGITTNTLAGIKMVKDLCGVKALNLIDSRTNTELREILAQKTGLNLSDNLHRNILS</sequence>
<dbReference type="Gene3D" id="3.40.50.300">
    <property type="entry name" value="P-loop containing nucleotide triphosphate hydrolases"/>
    <property type="match status" value="1"/>
</dbReference>
<comment type="caution">
    <text evidence="1">The sequence shown here is derived from an EMBL/GenBank/DDBJ whole genome shotgun (WGS) entry which is preliminary data.</text>
</comment>
<evidence type="ECO:0000313" key="2">
    <source>
        <dbReference type="Proteomes" id="UP000625780"/>
    </source>
</evidence>
<keyword evidence="2" id="KW-1185">Reference proteome</keyword>
<dbReference type="RefSeq" id="WP_229732607.1">
    <property type="nucleotide sequence ID" value="NZ_BMFH01000002.1"/>
</dbReference>
<organism evidence="1 2">
    <name type="scientific">Muriicola marianensis</name>
    <dbReference type="NCBI Taxonomy" id="1324801"/>
    <lineage>
        <taxon>Bacteria</taxon>
        <taxon>Pseudomonadati</taxon>
        <taxon>Bacteroidota</taxon>
        <taxon>Flavobacteriia</taxon>
        <taxon>Flavobacteriales</taxon>
        <taxon>Flavobacteriaceae</taxon>
        <taxon>Muriicola</taxon>
    </lineage>
</organism>
<name>A0ABQ1R5X8_9FLAO</name>
<accession>A0ABQ1R5X8</accession>
<proteinExistence type="predicted"/>
<protein>
    <recommendedName>
        <fullName evidence="3">DUF1611 domain-containing protein</fullName>
    </recommendedName>
</protein>
<evidence type="ECO:0008006" key="3">
    <source>
        <dbReference type="Google" id="ProtNLM"/>
    </source>
</evidence>